<evidence type="ECO:0000256" key="1">
    <source>
        <dbReference type="SAM" id="Phobius"/>
    </source>
</evidence>
<protein>
    <submittedName>
        <fullName evidence="2">Pisatin demethylase</fullName>
    </submittedName>
</protein>
<gene>
    <name evidence="2" type="ORF">GMOD_00002303</name>
</gene>
<keyword evidence="2" id="KW-0489">Methyltransferase</keyword>
<sequence>MAKKTSFLDIPPELRVKIYHYVFSAPTHPSFYSNLRQTCLAVRLEFDHEARKIIQKAYQHHEGFLAKFGIRISSPMSTILQTSTIEIQLPPQTFQDPNFQIPFWLVPWQWHWIENGVISINTEGMSPNMLQTVQTQLVDLVTQLLLDVCPMTAWELGSLPKTEVTTVQRVLVRYDNIPRDFRAAAPRTWRALIGQSLRNIELFSCIWKTQTLWDQTGTVPIGEIFRRRSRLSYVLGAIGLSVWQSFSLFYQLLKITLILTPVMLIMFWINLV</sequence>
<name>A0A3M7LXF2_9PLEO</name>
<keyword evidence="1" id="KW-1133">Transmembrane helix</keyword>
<keyword evidence="1" id="KW-0472">Membrane</keyword>
<keyword evidence="1" id="KW-0812">Transmembrane</keyword>
<evidence type="ECO:0000313" key="2">
    <source>
        <dbReference type="EMBL" id="RMZ66923.1"/>
    </source>
</evidence>
<keyword evidence="2" id="KW-0808">Transferase</keyword>
<accession>A0A3M7LXF2</accession>
<evidence type="ECO:0000313" key="3">
    <source>
        <dbReference type="Proteomes" id="UP000265663"/>
    </source>
</evidence>
<dbReference type="GO" id="GO:0032259">
    <property type="term" value="P:methylation"/>
    <property type="evidence" value="ECO:0007669"/>
    <property type="project" value="UniProtKB-KW"/>
</dbReference>
<dbReference type="Proteomes" id="UP000265663">
    <property type="component" value="Unassembled WGS sequence"/>
</dbReference>
<dbReference type="EMBL" id="KE747809">
    <property type="protein sequence ID" value="RMZ66923.1"/>
    <property type="molecule type" value="Genomic_DNA"/>
</dbReference>
<reference evidence="2 3" key="1">
    <citation type="journal article" date="2014" name="PLoS ONE">
        <title>De novo Genome Assembly of the Fungal Plant Pathogen Pyrenophora semeniperda.</title>
        <authorList>
            <person name="Soliai M.M."/>
            <person name="Meyer S.E."/>
            <person name="Udall J.A."/>
            <person name="Elzinga D.E."/>
            <person name="Hermansen R.A."/>
            <person name="Bodily P.M."/>
            <person name="Hart A.A."/>
            <person name="Coleman C.E."/>
        </authorList>
    </citation>
    <scope>NUCLEOTIDE SEQUENCE [LARGE SCALE GENOMIC DNA]</scope>
    <source>
        <strain evidence="2 3">CCB06</strain>
        <tissue evidence="2">Mycelium</tissue>
    </source>
</reference>
<proteinExistence type="predicted"/>
<dbReference type="AlphaFoldDB" id="A0A3M7LXF2"/>
<dbReference type="OrthoDB" id="10665104at2759"/>
<dbReference type="GO" id="GO:0008168">
    <property type="term" value="F:methyltransferase activity"/>
    <property type="evidence" value="ECO:0007669"/>
    <property type="project" value="UniProtKB-KW"/>
</dbReference>
<keyword evidence="3" id="KW-1185">Reference proteome</keyword>
<organism evidence="2 3">
    <name type="scientific">Pyrenophora seminiperda CCB06</name>
    <dbReference type="NCBI Taxonomy" id="1302712"/>
    <lineage>
        <taxon>Eukaryota</taxon>
        <taxon>Fungi</taxon>
        <taxon>Dikarya</taxon>
        <taxon>Ascomycota</taxon>
        <taxon>Pezizomycotina</taxon>
        <taxon>Dothideomycetes</taxon>
        <taxon>Pleosporomycetidae</taxon>
        <taxon>Pleosporales</taxon>
        <taxon>Pleosporineae</taxon>
        <taxon>Pleosporaceae</taxon>
        <taxon>Pyrenophora</taxon>
    </lineage>
</organism>
<feature type="transmembrane region" description="Helical" evidence="1">
    <location>
        <begin position="255"/>
        <end position="271"/>
    </location>
</feature>